<evidence type="ECO:0000313" key="3">
    <source>
        <dbReference type="Proteomes" id="UP000278886"/>
    </source>
</evidence>
<keyword evidence="1" id="KW-0812">Transmembrane</keyword>
<feature type="transmembrane region" description="Helical" evidence="1">
    <location>
        <begin position="400"/>
        <end position="421"/>
    </location>
</feature>
<feature type="transmembrane region" description="Helical" evidence="1">
    <location>
        <begin position="326"/>
        <end position="343"/>
    </location>
</feature>
<evidence type="ECO:0000256" key="1">
    <source>
        <dbReference type="SAM" id="Phobius"/>
    </source>
</evidence>
<dbReference type="AlphaFoldDB" id="A0A387BC65"/>
<sequence>MNGFRRPPLQAVGVAVSLLLGLGGAAFVWFGSFWLHQWDDLYVMRATVVVGTWLSLAAVLIPLMAIRHTAIPPRAFLGYGLPPMAVALAFLMFALVGPGILLVPLAIAPVNAWPDAASVQVAWAAAPLLFLQGLLSIKLARQAGVGLRRRPGLAAWVDFLSVLLLAVGAVVVVVILAQRVPELRWVVNLARPFNELFLQMPGWLAMTPFGMLWAAPGYASSTVDTPAVAWQTLGAGVLVVLVLLVAWFAIVGYQLRPTYRLPAPRRTRVPGWFAHFPATPAGAIAARSVTYWMRDPRYRAVFTVLPAVPILMLLVCWVGGVPAQAAVLVPLPVMTLLLSWSTLHNDVAYDNTAVWQHVAAQTPGVDDRRGRSVPVLAWGALLLLVGIPLTVWGFGDLSLAAPLTGVCVALLLGGVGVGSAYSARFPYPATRPGDPAWQAPQVAGSQGGVAQSMSVFLVLLVAVPPFAAAVMWWIEGGWWGWVALAAGVASGVVVYVVGTRGGGASFDKRAPELLAFTQRN</sequence>
<feature type="transmembrane region" description="Helical" evidence="1">
    <location>
        <begin position="480"/>
        <end position="498"/>
    </location>
</feature>
<gene>
    <name evidence="2" type="ORF">D7I47_10810</name>
</gene>
<dbReference type="KEGG" id="lyd:D7I47_10810"/>
<evidence type="ECO:0000313" key="2">
    <source>
        <dbReference type="EMBL" id="AYF98695.1"/>
    </source>
</evidence>
<evidence type="ECO:0008006" key="4">
    <source>
        <dbReference type="Google" id="ProtNLM"/>
    </source>
</evidence>
<organism evidence="2 3">
    <name type="scientific">Protaetiibacter intestinalis</name>
    <dbReference type="NCBI Taxonomy" id="2419774"/>
    <lineage>
        <taxon>Bacteria</taxon>
        <taxon>Bacillati</taxon>
        <taxon>Actinomycetota</taxon>
        <taxon>Actinomycetes</taxon>
        <taxon>Micrococcales</taxon>
        <taxon>Microbacteriaceae</taxon>
        <taxon>Protaetiibacter</taxon>
    </lineage>
</organism>
<feature type="transmembrane region" description="Helical" evidence="1">
    <location>
        <begin position="196"/>
        <end position="215"/>
    </location>
</feature>
<proteinExistence type="predicted"/>
<feature type="transmembrane region" description="Helical" evidence="1">
    <location>
        <begin position="42"/>
        <end position="65"/>
    </location>
</feature>
<name>A0A387BC65_9MICO</name>
<reference evidence="3" key="1">
    <citation type="submission" date="2018-09" db="EMBL/GenBank/DDBJ databases">
        <title>Genome sequencing of strain 2DFWR-13.</title>
        <authorList>
            <person name="Heo J."/>
            <person name="Kim S.-J."/>
            <person name="Kwon S.-W."/>
        </authorList>
    </citation>
    <scope>NUCLEOTIDE SEQUENCE [LARGE SCALE GENOMIC DNA]</scope>
    <source>
        <strain evidence="3">2DFWR-13</strain>
    </source>
</reference>
<feature type="transmembrane region" description="Helical" evidence="1">
    <location>
        <begin position="455"/>
        <end position="474"/>
    </location>
</feature>
<dbReference type="OrthoDB" id="3261041at2"/>
<feature type="transmembrane region" description="Helical" evidence="1">
    <location>
        <begin position="227"/>
        <end position="252"/>
    </location>
</feature>
<feature type="transmembrane region" description="Helical" evidence="1">
    <location>
        <begin position="86"/>
        <end position="108"/>
    </location>
</feature>
<feature type="transmembrane region" description="Helical" evidence="1">
    <location>
        <begin position="375"/>
        <end position="394"/>
    </location>
</feature>
<protein>
    <recommendedName>
        <fullName evidence="4">Transporter</fullName>
    </recommendedName>
</protein>
<feature type="transmembrane region" description="Helical" evidence="1">
    <location>
        <begin position="12"/>
        <end position="36"/>
    </location>
</feature>
<keyword evidence="1" id="KW-1133">Transmembrane helix</keyword>
<dbReference type="Proteomes" id="UP000278886">
    <property type="component" value="Chromosome"/>
</dbReference>
<feature type="transmembrane region" description="Helical" evidence="1">
    <location>
        <begin position="300"/>
        <end position="320"/>
    </location>
</feature>
<dbReference type="RefSeq" id="WP_120763047.1">
    <property type="nucleotide sequence ID" value="NZ_CP032630.1"/>
</dbReference>
<feature type="transmembrane region" description="Helical" evidence="1">
    <location>
        <begin position="152"/>
        <end position="176"/>
    </location>
</feature>
<keyword evidence="3" id="KW-1185">Reference proteome</keyword>
<keyword evidence="1" id="KW-0472">Membrane</keyword>
<accession>A0A387BC65</accession>
<dbReference type="EMBL" id="CP032630">
    <property type="protein sequence ID" value="AYF98695.1"/>
    <property type="molecule type" value="Genomic_DNA"/>
</dbReference>